<protein>
    <recommendedName>
        <fullName evidence="13">G8 domain-containing protein</fullName>
    </recommendedName>
</protein>
<evidence type="ECO:0000259" key="10">
    <source>
        <dbReference type="PROSITE" id="PS50026"/>
    </source>
</evidence>
<evidence type="ECO:0000256" key="8">
    <source>
        <dbReference type="ARBA" id="ARBA00023180"/>
    </source>
</evidence>
<evidence type="ECO:0000256" key="1">
    <source>
        <dbReference type="ARBA" id="ARBA00004370"/>
    </source>
</evidence>
<keyword evidence="3" id="KW-0812">Transmembrane</keyword>
<dbReference type="PROSITE" id="PS01187">
    <property type="entry name" value="EGF_CA"/>
    <property type="match status" value="1"/>
</dbReference>
<dbReference type="PROSITE" id="PS01186">
    <property type="entry name" value="EGF_2"/>
    <property type="match status" value="2"/>
</dbReference>
<dbReference type="Pfam" id="PF01833">
    <property type="entry name" value="TIG"/>
    <property type="match status" value="5"/>
</dbReference>
<feature type="domain" description="EGF-like" evidence="10">
    <location>
        <begin position="3242"/>
        <end position="3282"/>
    </location>
</feature>
<dbReference type="SMART" id="SM00429">
    <property type="entry name" value="IPT"/>
    <property type="match status" value="4"/>
</dbReference>
<dbReference type="InterPro" id="IPR052387">
    <property type="entry name" value="Fibrocystin"/>
</dbReference>
<dbReference type="Gene3D" id="2.10.25.10">
    <property type="entry name" value="Laminin"/>
    <property type="match status" value="3"/>
</dbReference>
<keyword evidence="6" id="KW-0472">Membrane</keyword>
<evidence type="ECO:0000256" key="2">
    <source>
        <dbReference type="ARBA" id="ARBA00022536"/>
    </source>
</evidence>
<dbReference type="SMART" id="SM00179">
    <property type="entry name" value="EGF_CA"/>
    <property type="match status" value="3"/>
</dbReference>
<dbReference type="PROSITE" id="PS50026">
    <property type="entry name" value="EGF_3"/>
    <property type="match status" value="2"/>
</dbReference>
<accession>E4YMX0</accession>
<comment type="caution">
    <text evidence="9">Lacks conserved residue(s) required for the propagation of feature annotation.</text>
</comment>
<sequence>MVNAEANGNCNDGYTLELWWAVNGDFAPIQVQNINLTGVELSVQTVDVRSGGVWIKEIPGAFLRTVHDEVVVSRKGISAACNTNDQDCSFSYLNSPADITSTSAAQVNTPSTGESSFTINFDAAVTITFVKVGEEFPEYCLESTQCRFVQTADTSVEVFFQSLPYGNHKITAFTEFGALLNTNDFTVTVNPPASGVTVVPTSGPTYGGNMVTVSGKGVGIGEQIPLFDGIASKVISSSADQIVCLSPTIDNTDTAVDISFDNRVILGSFSYAGASYDINTSRVDWSVKGNQEITFDLSSSPADLEFGDLFFGDEWIATLNFANNELVYLSAPSDAKSEIAVRICLFKKFNGETVYLGWTSTTFISYRLTIDSITPNQSSTAGGRILTINGRGFGTNADDIQVEIGNIPCDVESASWQEITCKTRARYETHHVVLAGFSWFPQRLTVRANDRITWSWISGEEFTVQIGTTDSLNNEEKLFDEILSNIVSGSAGTVETIVTAEPGVYFYTSGDMDGYSIYANGQIEVLPARNYEDEVVLKLAGFTANTNPSLVRDWRKWTGNTDCATNGGFVTVSNSETVPASCTDCATHTYSYDLTPEASAVEFDGVTLTVHSNDFADQTDCPGAFNIVGRSAHGEIKFNIDSVSATEVTASLPPVKANWPFGEDLQIEVSEFGRGNVLINSHQVEKFTVSPRIDSVTPRIGSTEGGALVTLTGDGLKFDRYVYTKVSCCSEIITHTKSEIVCISSFGKPGSSAGIGISWYEKEPEDTSITLVLAGTLGGSYTMKTVFEFEFTEIPVEDDVSEFVHQSNDFTLDVSFQFPTTPVNLRAFMLGQDDVVIELTNTYLDLCQEKACFRSQWHANGYTTQVYTVRLVSENYGTITYGNVFPKIAITSMQYSEGSQLGGHKIRLTTTIEKISDTQIEIVSPGMHGDITGEGDRAGVTVIFDNDEDTELMIYFLDSVSNNYAYDWTLTPGVQSVSSNILSIGDTLSITLNGTEDGSCTGLEVFIGEAPATVSACNEAAGTTDVIVGPQGDGDYALTVFNPEVGWATIADSVNKVFTMAFHVTSISPSTGSYGGGVLVTLTGSGLGADTFDGRLCRESLYDCVFPDFETAICRTPNIGVREHDSFVCTYEFYNSDGLPHGQSRMASFGFTYQLSDTAVISDIVPVLGGSMGGTQITIYGSGFVPLGQTVTIGQSACDIVSETTTSIVCDTNSHPTSSKEDVVVEITSSGFAARDPNAPASFTGEFRYIDRWSSIFTWGCTETPCENKPVDYDIAVIPAGVTVLLDESTPLLSVLLIQGGTLLWDRLSGIKLRAQYVLITDEGRFELGTEEEPFCLDENGDRMTADIKLFGHSRSVKLPIYGAKVFAVRSGTLDLHGCPIGKSYSVLSKTAHAGDSELVLKDVVETAGGAASNWQAGDEIAIATTGGRLSLKQTERKVIHSVSGNTVTLTTPLEHRHIYHLSTWDGDELEVTAEVALLSRNVRLYGNRNMDWYEELPECTETQEADESATQTCFQNKWGDEVGSDEFGSHLIMHYIVRGRIRNIEVFHAGQGGQLGRYALHFHNSGNQPESYIASNSIHDTFNRAVTMHGVWNATIEWNVAFRCKGHNFFIEDAVEEDLIIQYNLAMMVKPSQSLLNTDQKATGFWITNTYNTIQHNRVAGSAQMGFWVNAPSVSGHANADCPPIVRSHCPIFTPVKTWYNNTGHDIGLYGFWVFTTEESVAYAPSTIDCQETWPPGEAIFEKGTFWNCKRGMEFAKVGDNVKVKDFTVANNELGGLSILETRSLRDGGMFDEYFTGIIDSKTIGYIDATIPELSLCTRFGVETPWKPDGQMTVDGIKFFNFDVSYEDDENVEPGWCSDSSYKFDCGRTSTWSNVQWFDSPRKFAADWEHETILIDMDGSLTGMGAPGRSVSGRGCVPPTEPPPTTPPIISDYCSWSDPACWDDGVVPADGAIVTIANDKDVTVDVDITVDVLYIEGTLRVSNESDITINARVILVNTGMGSSQATRNLIAVENGNFFVGSEDSPICDTSVTINLTGNEFGAEYGAPAGAVPIGSKAIGNLGGLKLFGCPRALRSSSLAADIIAGDNQLTLAAGYDASSLQLGDELGIAPTSFDMREAESVVVTGVSGSIVTFDPPAQFDHLGNAEFAAEIIVLTRNVKITGASDSSDFFGGRIVSMDVTESSTFRSGWAQVSDVEFFNMGQFGHTKPEDLRVPLAFYFVGLQDLSDKRRSFVTNSAFHHSYNGGVVTGAGSDGVLVEGNVFFNIVADAIEDLGENTRIVDNTIIFCQYHQQKCSRNTLIFVANKHLRLFFFFLGLKMYAFFTKNAYILSSAQKRGHFKFPGCNFHDLGLQSQVTLFIIWDCQSQVTLFITWDCQSQVTAYNPKKHLDKQSGYTTLAGRSCAIANTFINYKNQECGTKKSHVIISTPKTLTDHAPVLEIRETTKTSSTKANAVYFHRPQVSEVSLDTCVDMPCDGDRRRFVKDIDGSLTNDAPTGQEVAIISQSEYHWEGVDGFPWSDSVDQRFGIGDYRIPASMLTDIDGNVEDPYVYAPNRGISRPDSCEYQTTYNAYICSGSNRGFLNFESMDFDTEVRRIAPIGIRSSSGFLDLGNGPSDTSCCAGYSCSLRITNNYFVVNCGETYDFHTKGTMPTKVRFSLQQLPSTCKIGIKMHTMRQNRQDVFLNGDNIIYSNQYDFANDTWRFPHPSMISTLDEPSGSNYFDRAEQMLHFTLGGGDQLEIRIANSIILTLDITTEMSIEEFYASSDLPYLLAAMLGLDPSQVKIVQVVREANPSRTWTHEHTTVTRELPENSEVMRVMVEFSNEFGSEEEDSVSSDFGRLAFSSSAINNKNVGNRLVAAQMEGRLESDISQASGGDLGIVATTLTAQALSGETPAWYEKGTEGESQTVLSQLGIDPDELEGPALQDLIVKTALLNNKTDLINSTNVEEQAVLQETMDRTTKAVSYDQVPTKMAVVQQIPQKVFVGSRMRYPIKIAMLDADSQSMTEVGYMGDPMRITISSSPDTILTNTEAYFVPGNGIASFDFLKFAEAGRYSFSISLIYTGEADIFVEDVQTISFEVTADVPSDLAFDVKPPTTVLQRRPFSSAIVMYDSAGNLMTGDILTASDPWRVCARPVNASSGQELLGDIEVPFESGVAQFENLQFKEIQNNVAVRFFVCYAAGADVSTLRVTEVISETLSVTNINECESALHKCDPNASCTDTEGGYECACNDGFTGNGFVCIEFVNECEDGTHECSEYATCNDAPLGYTCACDAGFSGDGYVCEDEDECFDESDWCDREVSVCVNELGTFSCNCNSGYVTVDAKRCRDIDECLDYPCD</sequence>
<dbReference type="GO" id="GO:0016020">
    <property type="term" value="C:membrane"/>
    <property type="evidence" value="ECO:0007669"/>
    <property type="project" value="UniProtKB-SubCell"/>
</dbReference>
<dbReference type="InterPro" id="IPR002909">
    <property type="entry name" value="IPT_dom"/>
</dbReference>
<dbReference type="CDD" id="cd00102">
    <property type="entry name" value="IPT"/>
    <property type="match status" value="2"/>
</dbReference>
<proteinExistence type="predicted"/>
<comment type="subcellular location">
    <subcellularLocation>
        <location evidence="1">Membrane</location>
    </subcellularLocation>
</comment>
<keyword evidence="8" id="KW-0325">Glycoprotein</keyword>
<dbReference type="Pfam" id="PF12947">
    <property type="entry name" value="EGF_3"/>
    <property type="match status" value="2"/>
</dbReference>
<dbReference type="FunFam" id="2.10.25.10:FF:000038">
    <property type="entry name" value="Fibrillin 2"/>
    <property type="match status" value="1"/>
</dbReference>
<feature type="domain" description="G8" evidence="11">
    <location>
        <begin position="1257"/>
        <end position="1390"/>
    </location>
</feature>
<evidence type="ECO:0000256" key="7">
    <source>
        <dbReference type="ARBA" id="ARBA00023157"/>
    </source>
</evidence>
<dbReference type="InterPro" id="IPR018097">
    <property type="entry name" value="EGF_Ca-bd_CS"/>
</dbReference>
<keyword evidence="7" id="KW-1015">Disulfide bond</keyword>
<organism evidence="12">
    <name type="scientific">Oikopleura dioica</name>
    <name type="common">Tunicate</name>
    <dbReference type="NCBI Taxonomy" id="34765"/>
    <lineage>
        <taxon>Eukaryota</taxon>
        <taxon>Metazoa</taxon>
        <taxon>Chordata</taxon>
        <taxon>Tunicata</taxon>
        <taxon>Appendicularia</taxon>
        <taxon>Copelata</taxon>
        <taxon>Oikopleuridae</taxon>
        <taxon>Oikopleura</taxon>
    </lineage>
</organism>
<gene>
    <name evidence="12" type="ORF">GSOID_T00029869001</name>
</gene>
<evidence type="ECO:0000256" key="3">
    <source>
        <dbReference type="ARBA" id="ARBA00022692"/>
    </source>
</evidence>
<dbReference type="PROSITE" id="PS51484">
    <property type="entry name" value="G8"/>
    <property type="match status" value="2"/>
</dbReference>
<evidence type="ECO:0000313" key="12">
    <source>
        <dbReference type="EMBL" id="CBY36829.1"/>
    </source>
</evidence>
<dbReference type="SMART" id="SM00710">
    <property type="entry name" value="PbH1"/>
    <property type="match status" value="8"/>
</dbReference>
<dbReference type="SUPFAM" id="SSF57184">
    <property type="entry name" value="Growth factor receptor domain"/>
    <property type="match status" value="1"/>
</dbReference>
<feature type="non-terminal residue" evidence="12">
    <location>
        <position position="3336"/>
    </location>
</feature>
<keyword evidence="2 9" id="KW-0245">EGF-like domain</keyword>
<dbReference type="Pfam" id="PF07645">
    <property type="entry name" value="EGF_CA"/>
    <property type="match status" value="1"/>
</dbReference>
<dbReference type="InterPro" id="IPR014756">
    <property type="entry name" value="Ig_E-set"/>
</dbReference>
<keyword evidence="4" id="KW-0732">Signal</keyword>
<dbReference type="CDD" id="cd00054">
    <property type="entry name" value="EGF_CA"/>
    <property type="match status" value="3"/>
</dbReference>
<dbReference type="Pfam" id="PF10162">
    <property type="entry name" value="G8"/>
    <property type="match status" value="2"/>
</dbReference>
<keyword evidence="5" id="KW-0677">Repeat</keyword>
<dbReference type="InterPro" id="IPR019316">
    <property type="entry name" value="G8_domain"/>
</dbReference>
<dbReference type="InterPro" id="IPR000742">
    <property type="entry name" value="EGF"/>
</dbReference>
<dbReference type="InterPro" id="IPR055401">
    <property type="entry name" value="CEMIP_beta-hel_dom"/>
</dbReference>
<dbReference type="EMBL" id="FN654848">
    <property type="protein sequence ID" value="CBY36829.1"/>
    <property type="molecule type" value="Genomic_DNA"/>
</dbReference>
<feature type="domain" description="EGF-like" evidence="10">
    <location>
        <begin position="3200"/>
        <end position="3238"/>
    </location>
</feature>
<dbReference type="Pfam" id="PF24606">
    <property type="entry name" value="CEMIP_beta-hel"/>
    <property type="match status" value="2"/>
</dbReference>
<dbReference type="InterPro" id="IPR012334">
    <property type="entry name" value="Pectin_lyas_fold"/>
</dbReference>
<dbReference type="Gene3D" id="2.60.40.10">
    <property type="entry name" value="Immunoglobulins"/>
    <property type="match status" value="4"/>
</dbReference>
<dbReference type="Gene3D" id="2.160.20.10">
    <property type="entry name" value="Single-stranded right-handed beta-helix, Pectin lyase-like"/>
    <property type="match status" value="1"/>
</dbReference>
<dbReference type="PANTHER" id="PTHR46769:SF2">
    <property type="entry name" value="FIBROCYSTIN-L ISOFORM 2 PRECURSOR-RELATED"/>
    <property type="match status" value="1"/>
</dbReference>
<dbReference type="InterPro" id="IPR013783">
    <property type="entry name" value="Ig-like_fold"/>
</dbReference>
<evidence type="ECO:0000259" key="11">
    <source>
        <dbReference type="PROSITE" id="PS51484"/>
    </source>
</evidence>
<dbReference type="SUPFAM" id="SSF81296">
    <property type="entry name" value="E set domains"/>
    <property type="match status" value="4"/>
</dbReference>
<evidence type="ECO:0000256" key="5">
    <source>
        <dbReference type="ARBA" id="ARBA00022737"/>
    </source>
</evidence>
<reference evidence="12" key="1">
    <citation type="journal article" date="2010" name="Science">
        <title>Plasticity of animal genome architecture unmasked by rapid evolution of a pelagic tunicate.</title>
        <authorList>
            <person name="Denoeud F."/>
            <person name="Henriet S."/>
            <person name="Mungpakdee S."/>
            <person name="Aury J.M."/>
            <person name="Da Silva C."/>
            <person name="Brinkmann H."/>
            <person name="Mikhaleva J."/>
            <person name="Olsen L.C."/>
            <person name="Jubin C."/>
            <person name="Canestro C."/>
            <person name="Bouquet J.M."/>
            <person name="Danks G."/>
            <person name="Poulain J."/>
            <person name="Campsteijn C."/>
            <person name="Adamski M."/>
            <person name="Cross I."/>
            <person name="Yadetie F."/>
            <person name="Muffato M."/>
            <person name="Louis A."/>
            <person name="Butcher S."/>
            <person name="Tsagkogeorga G."/>
            <person name="Konrad A."/>
            <person name="Singh S."/>
            <person name="Jensen M.F."/>
            <person name="Cong E.H."/>
            <person name="Eikeseth-Otteraa H."/>
            <person name="Noel B."/>
            <person name="Anthouard V."/>
            <person name="Porcel B.M."/>
            <person name="Kachouri-Lafond R."/>
            <person name="Nishino A."/>
            <person name="Ugolini M."/>
            <person name="Chourrout P."/>
            <person name="Nishida H."/>
            <person name="Aasland R."/>
            <person name="Huzurbazar S."/>
            <person name="Westhof E."/>
            <person name="Delsuc F."/>
            <person name="Lehrach H."/>
            <person name="Reinhardt R."/>
            <person name="Weissenbach J."/>
            <person name="Roy S.W."/>
            <person name="Artiguenave F."/>
            <person name="Postlethwait J.H."/>
            <person name="Manak J.R."/>
            <person name="Thompson E.M."/>
            <person name="Jaillon O."/>
            <person name="Du Pasquier L."/>
            <person name="Boudinot P."/>
            <person name="Liberles D.A."/>
            <person name="Volff J.N."/>
            <person name="Philippe H."/>
            <person name="Lenhard B."/>
            <person name="Roest Crollius H."/>
            <person name="Wincker P."/>
            <person name="Chourrout D."/>
        </authorList>
    </citation>
    <scope>NUCLEOTIDE SEQUENCE [LARGE SCALE GENOMIC DNA]</scope>
</reference>
<dbReference type="SMART" id="SM00181">
    <property type="entry name" value="EGF"/>
    <property type="match status" value="3"/>
</dbReference>
<dbReference type="CDD" id="cd00603">
    <property type="entry name" value="IPT_PCSR"/>
    <property type="match status" value="3"/>
</dbReference>
<dbReference type="InterPro" id="IPR049883">
    <property type="entry name" value="NOTCH1_EGF-like"/>
</dbReference>
<dbReference type="PANTHER" id="PTHR46769">
    <property type="entry name" value="POLYCYSTIC KIDNEY AND HEPATIC DISEASE 1 (AUTOSOMAL RECESSIVE)-LIKE 1"/>
    <property type="match status" value="1"/>
</dbReference>
<dbReference type="SMART" id="SM01225">
    <property type="entry name" value="G8"/>
    <property type="match status" value="2"/>
</dbReference>
<dbReference type="GO" id="GO:0005509">
    <property type="term" value="F:calcium ion binding"/>
    <property type="evidence" value="ECO:0007669"/>
    <property type="project" value="InterPro"/>
</dbReference>
<dbReference type="InterPro" id="IPR009030">
    <property type="entry name" value="Growth_fac_rcpt_cys_sf"/>
</dbReference>
<evidence type="ECO:0000256" key="6">
    <source>
        <dbReference type="ARBA" id="ARBA00023136"/>
    </source>
</evidence>
<dbReference type="Proteomes" id="UP000011014">
    <property type="component" value="Unassembled WGS sequence"/>
</dbReference>
<feature type="domain" description="G8" evidence="11">
    <location>
        <begin position="1941"/>
        <end position="2081"/>
    </location>
</feature>
<dbReference type="PROSITE" id="PS00010">
    <property type="entry name" value="ASX_HYDROXYL"/>
    <property type="match status" value="2"/>
</dbReference>
<dbReference type="InterPro" id="IPR000152">
    <property type="entry name" value="EGF-type_Asp/Asn_hydroxyl_site"/>
</dbReference>
<dbReference type="InterPro" id="IPR006626">
    <property type="entry name" value="PbH1"/>
</dbReference>
<dbReference type="InterPro" id="IPR001881">
    <property type="entry name" value="EGF-like_Ca-bd_dom"/>
</dbReference>
<evidence type="ECO:0000256" key="4">
    <source>
        <dbReference type="ARBA" id="ARBA00022729"/>
    </source>
</evidence>
<evidence type="ECO:0008006" key="13">
    <source>
        <dbReference type="Google" id="ProtNLM"/>
    </source>
</evidence>
<name>E4YMX0_OIKDI</name>
<dbReference type="InterPro" id="IPR024731">
    <property type="entry name" value="NELL2-like_EGF"/>
</dbReference>
<evidence type="ECO:0000256" key="9">
    <source>
        <dbReference type="PROSITE-ProRule" id="PRU00076"/>
    </source>
</evidence>